<dbReference type="SUPFAM" id="SSF109604">
    <property type="entry name" value="HD-domain/PDEase-like"/>
    <property type="match status" value="1"/>
</dbReference>
<dbReference type="eggNOG" id="COG1480">
    <property type="taxonomic scope" value="Bacteria"/>
</dbReference>
<feature type="transmembrane region" description="Helical" evidence="1">
    <location>
        <begin position="348"/>
        <end position="369"/>
    </location>
</feature>
<dbReference type="InterPro" id="IPR011621">
    <property type="entry name" value="Metal-dep_PHydrolase_7TM_intra"/>
</dbReference>
<gene>
    <name evidence="3" type="ordered locus">Halsa_1674</name>
</gene>
<evidence type="ECO:0000313" key="4">
    <source>
        <dbReference type="Proteomes" id="UP000007434"/>
    </source>
</evidence>
<dbReference type="InterPro" id="IPR006674">
    <property type="entry name" value="HD_domain"/>
</dbReference>
<dbReference type="SMART" id="SM00471">
    <property type="entry name" value="HDc"/>
    <property type="match status" value="1"/>
</dbReference>
<protein>
    <submittedName>
        <fullName evidence="3">7TM receptor with intracellular metal dependent phosphohydrolase</fullName>
    </submittedName>
</protein>
<dbReference type="PANTHER" id="PTHR36442">
    <property type="entry name" value="CYCLIC-DI-AMP PHOSPHODIESTERASE PGPH"/>
    <property type="match status" value="1"/>
</dbReference>
<evidence type="ECO:0000313" key="3">
    <source>
        <dbReference type="EMBL" id="ADQ15097.1"/>
    </source>
</evidence>
<feature type="transmembrane region" description="Helical" evidence="1">
    <location>
        <begin position="28"/>
        <end position="47"/>
    </location>
</feature>
<keyword evidence="1" id="KW-0812">Transmembrane</keyword>
<dbReference type="InterPro" id="IPR003607">
    <property type="entry name" value="HD/PDEase_dom"/>
</dbReference>
<dbReference type="OrthoDB" id="9806952at2"/>
<feature type="transmembrane region" description="Helical" evidence="1">
    <location>
        <begin position="413"/>
        <end position="432"/>
    </location>
</feature>
<dbReference type="AlphaFoldDB" id="E4RIM7"/>
<proteinExistence type="predicted"/>
<reference evidence="3 4" key="1">
    <citation type="submission" date="2010-11" db="EMBL/GenBank/DDBJ databases">
        <title>Complete sequence of Halanaerobium sp. sapolanicus.</title>
        <authorList>
            <consortium name="US DOE Joint Genome Institute"/>
            <person name="Lucas S."/>
            <person name="Copeland A."/>
            <person name="Lapidus A."/>
            <person name="Cheng J.-F."/>
            <person name="Bruce D."/>
            <person name="Goodwin L."/>
            <person name="Pitluck S."/>
            <person name="Davenport K."/>
            <person name="Detter J.C."/>
            <person name="Han C."/>
            <person name="Tapia R."/>
            <person name="Land M."/>
            <person name="Hauser L."/>
            <person name="Jeffries C."/>
            <person name="Kyrpides N."/>
            <person name="Ivanova N."/>
            <person name="Mikhailova N."/>
            <person name="Begemann M.B."/>
            <person name="Mormile M.R."/>
            <person name="Wall J.D."/>
            <person name="Elias D.A."/>
            <person name="Woyke T."/>
        </authorList>
    </citation>
    <scope>NUCLEOTIDE SEQUENCE [LARGE SCALE GENOMIC DNA]</scope>
    <source>
        <strain evidence="4">sapolanicus</strain>
    </source>
</reference>
<dbReference type="KEGG" id="has:Halsa_1674"/>
<dbReference type="Pfam" id="PF01966">
    <property type="entry name" value="HD"/>
    <property type="match status" value="1"/>
</dbReference>
<feature type="transmembrane region" description="Helical" evidence="1">
    <location>
        <begin position="468"/>
        <end position="493"/>
    </location>
</feature>
<dbReference type="InterPro" id="IPR052722">
    <property type="entry name" value="PgpH_phosphodiesterase"/>
</dbReference>
<keyword evidence="1" id="KW-1133">Transmembrane helix</keyword>
<dbReference type="InterPro" id="IPR011624">
    <property type="entry name" value="Metal-dep_PHydrolase_7TM_extra"/>
</dbReference>
<sequence>MRLMKEIRIRLRKWREKYLNFSNRTYKIIWGVLFFIIIALTLSIDLIPDQVDLRPGQVSQSNITAPRTITFIDESRTEELRQRAEESAPRVYEEDGTVERDIRDRIDLLFDSIIEERESVLIEKLAALESPDQQVEEEFEALTDGSEPELSFSEEELGSLDSEDINLIMTNIKDEITFEISDENLETLITLPEEELEDIRTRADNLLISALSRRILPAELSSARDNISQSAMEMDISRDKRLALAEITENTLEANMFLNTEATEARRQEAVGQIEPIQNTVRQGEIIVRQGDVVTEADIEILERLGLQRSELNYFNIFGRILIAFIIVLLLAFYFHKYKKNIWEDNSQLLLIEILIVIVLLLAKTFSFFQNPFVDFLVPTAMASILLTILIDTDTALVTTLFLSMLIAPIYDMNYNIVLTSLLGGLVAIYSVSKVKERGDIIRAGLNISVVLMFLIGGLSLLQESPNWNYMIWAVGGGITNGLLVGVLANGFLPYLEDLFDMTSSVKLLELSNPSQVVLKRMLVEAPGTYHHSIIVGNLAETAAEDVGADSLLARAAAYYHDIGKLKRPYFFSENHFGAENPHDKTSPNLSALIIKSHVKDGVEMAEEYGIPGKIIDIIKEHHGTNLISYFYQQAIQENKHDDIEKKDFRYDGPKPQSKEAAIIMLADITEAAVRSKNFNKNNHDRIEGFVRGLIKDKLIENQLDKSDLTLRDLDKITKSFVKVLTGIYHQRVEYPEKLLKEMKGGDNND</sequence>
<feature type="transmembrane region" description="Helical" evidence="1">
    <location>
        <begin position="314"/>
        <end position="336"/>
    </location>
</feature>
<name>E4RIM7_HALHG</name>
<accession>E4RIM7</accession>
<feature type="transmembrane region" description="Helical" evidence="1">
    <location>
        <begin position="444"/>
        <end position="462"/>
    </location>
</feature>
<dbReference type="PANTHER" id="PTHR36442:SF1">
    <property type="entry name" value="CYCLIC-DI-AMP PHOSPHODIESTERASE PGPH"/>
    <property type="match status" value="1"/>
</dbReference>
<dbReference type="HOGENOM" id="CLU_015767_1_2_9"/>
<dbReference type="EMBL" id="CP002304">
    <property type="protein sequence ID" value="ADQ15097.1"/>
    <property type="molecule type" value="Genomic_DNA"/>
</dbReference>
<dbReference type="Proteomes" id="UP000007434">
    <property type="component" value="Chromosome"/>
</dbReference>
<dbReference type="NCBIfam" id="TIGR00277">
    <property type="entry name" value="HDIG"/>
    <property type="match status" value="1"/>
</dbReference>
<keyword evidence="3" id="KW-0675">Receptor</keyword>
<feature type="transmembrane region" description="Helical" evidence="1">
    <location>
        <begin position="381"/>
        <end position="407"/>
    </location>
</feature>
<evidence type="ECO:0000256" key="1">
    <source>
        <dbReference type="SAM" id="Phobius"/>
    </source>
</evidence>
<dbReference type="RefSeq" id="WP_013406174.1">
    <property type="nucleotide sequence ID" value="NC_014654.1"/>
</dbReference>
<dbReference type="STRING" id="656519.Halsa_1674"/>
<dbReference type="CDD" id="cd00077">
    <property type="entry name" value="HDc"/>
    <property type="match status" value="1"/>
</dbReference>
<organism evidence="3 4">
    <name type="scientific">Halanaerobium hydrogeniformans</name>
    <name type="common">Halanaerobium sp. (strain sapolanicus)</name>
    <dbReference type="NCBI Taxonomy" id="656519"/>
    <lineage>
        <taxon>Bacteria</taxon>
        <taxon>Bacillati</taxon>
        <taxon>Bacillota</taxon>
        <taxon>Clostridia</taxon>
        <taxon>Halanaerobiales</taxon>
        <taxon>Halanaerobiaceae</taxon>
        <taxon>Halanaerobium</taxon>
    </lineage>
</organism>
<dbReference type="Pfam" id="PF07697">
    <property type="entry name" value="7TMR-HDED"/>
    <property type="match status" value="1"/>
</dbReference>
<keyword evidence="1" id="KW-0472">Membrane</keyword>
<dbReference type="Gene3D" id="1.10.3210.10">
    <property type="entry name" value="Hypothetical protein af1432"/>
    <property type="match status" value="1"/>
</dbReference>
<evidence type="ECO:0000259" key="2">
    <source>
        <dbReference type="SMART" id="SM00471"/>
    </source>
</evidence>
<reference evidence="3 4" key="2">
    <citation type="journal article" date="2011" name="J. Bacteriol.">
        <title>Complete Genome Sequence of the Haloalkaliphilic, Hydrogen Producing Halanaerobium hydrogenoformans.</title>
        <authorList>
            <person name="Brown S.D."/>
            <person name="Begemann M.B."/>
            <person name="Mormile M.R."/>
            <person name="Wall J.D."/>
            <person name="Han C.S."/>
            <person name="Goodwin L.A."/>
            <person name="Pitluck S."/>
            <person name="Land M.L."/>
            <person name="Hauser L.J."/>
            <person name="Elias D.A."/>
        </authorList>
    </citation>
    <scope>NUCLEOTIDE SEQUENCE [LARGE SCALE GENOMIC DNA]</scope>
    <source>
        <strain evidence="4">sapolanicus</strain>
    </source>
</reference>
<dbReference type="Pfam" id="PF07698">
    <property type="entry name" value="7TM-7TMR_HD"/>
    <property type="match status" value="1"/>
</dbReference>
<feature type="domain" description="HD/PDEase" evidence="2">
    <location>
        <begin position="525"/>
        <end position="682"/>
    </location>
</feature>
<keyword evidence="4" id="KW-1185">Reference proteome</keyword>
<dbReference type="InterPro" id="IPR006675">
    <property type="entry name" value="HDIG_dom"/>
</dbReference>